<keyword evidence="6" id="KW-1185">Reference proteome</keyword>
<feature type="transmembrane region" description="Helical" evidence="1">
    <location>
        <begin position="489"/>
        <end position="506"/>
    </location>
</feature>
<keyword evidence="1" id="KW-0812">Transmembrane</keyword>
<evidence type="ECO:0000256" key="1">
    <source>
        <dbReference type="RuleBase" id="RU367007"/>
    </source>
</evidence>
<comment type="pathway">
    <text evidence="1">Protein modification; protein glycosylation.</text>
</comment>
<name>A0A1G6Q7I9_9MICO</name>
<dbReference type="GO" id="GO:0005886">
    <property type="term" value="C:plasma membrane"/>
    <property type="evidence" value="ECO:0007669"/>
    <property type="project" value="UniProtKB-SubCell"/>
</dbReference>
<feature type="transmembrane region" description="Helical" evidence="1">
    <location>
        <begin position="183"/>
        <end position="200"/>
    </location>
</feature>
<dbReference type="GO" id="GO:0004169">
    <property type="term" value="F:dolichyl-phosphate-mannose-protein mannosyltransferase activity"/>
    <property type="evidence" value="ECO:0007669"/>
    <property type="project" value="UniProtKB-UniRule"/>
</dbReference>
<dbReference type="STRING" id="1814289.SAMN05216410_2454"/>
<dbReference type="UniPathway" id="UPA00378"/>
<keyword evidence="1 5" id="KW-0328">Glycosyltransferase</keyword>
<feature type="transmembrane region" description="Helical" evidence="1">
    <location>
        <begin position="465"/>
        <end position="482"/>
    </location>
</feature>
<protein>
    <recommendedName>
        <fullName evidence="1">Polyprenol-phosphate-mannose--protein mannosyltransferase</fullName>
        <ecNumber evidence="1">2.4.1.-</ecNumber>
    </recommendedName>
</protein>
<comment type="similarity">
    <text evidence="1">Belongs to the glycosyltransferase 39 family.</text>
</comment>
<feature type="transmembrane region" description="Helical" evidence="1">
    <location>
        <begin position="234"/>
        <end position="253"/>
    </location>
</feature>
<comment type="subcellular location">
    <subcellularLocation>
        <location evidence="1">Cell membrane</location>
    </subcellularLocation>
</comment>
<dbReference type="InterPro" id="IPR032421">
    <property type="entry name" value="PMT_4TMC"/>
</dbReference>
<comment type="function">
    <text evidence="1">Protein O-mannosyltransferase that catalyzes the transfer of a single mannose residue from a polyprenol phospho-mannosyl lipidic donor to the hydroxyl group of selected serine and threonine residues in acceptor proteins.</text>
</comment>
<keyword evidence="1" id="KW-1003">Cell membrane</keyword>
<dbReference type="EC" id="2.4.1.-" evidence="1"/>
<evidence type="ECO:0000259" key="3">
    <source>
        <dbReference type="Pfam" id="PF13231"/>
    </source>
</evidence>
<dbReference type="Pfam" id="PF16192">
    <property type="entry name" value="PMT_4TMC"/>
    <property type="match status" value="1"/>
</dbReference>
<evidence type="ECO:0000313" key="6">
    <source>
        <dbReference type="Proteomes" id="UP000199039"/>
    </source>
</evidence>
<feature type="region of interest" description="Disordered" evidence="2">
    <location>
        <begin position="1"/>
        <end position="63"/>
    </location>
</feature>
<keyword evidence="1" id="KW-0472">Membrane</keyword>
<dbReference type="RefSeq" id="WP_093183580.1">
    <property type="nucleotide sequence ID" value="NZ_FMYH01000004.1"/>
</dbReference>
<keyword evidence="1 5" id="KW-0808">Transferase</keyword>
<dbReference type="Pfam" id="PF13231">
    <property type="entry name" value="PMT_2"/>
    <property type="match status" value="1"/>
</dbReference>
<keyword evidence="1" id="KW-1133">Transmembrane helix</keyword>
<feature type="domain" description="Glycosyltransferase RgtA/B/C/D-like" evidence="3">
    <location>
        <begin position="162"/>
        <end position="253"/>
    </location>
</feature>
<dbReference type="EMBL" id="FMYH01000004">
    <property type="protein sequence ID" value="SDC87854.1"/>
    <property type="molecule type" value="Genomic_DNA"/>
</dbReference>
<feature type="transmembrane region" description="Helical" evidence="1">
    <location>
        <begin position="207"/>
        <end position="228"/>
    </location>
</feature>
<dbReference type="Proteomes" id="UP000199039">
    <property type="component" value="Unassembled WGS sequence"/>
</dbReference>
<feature type="domain" description="Protein O-mannosyl-transferase C-terminal four TM" evidence="4">
    <location>
        <begin position="398"/>
        <end position="589"/>
    </location>
</feature>
<dbReference type="PANTHER" id="PTHR10050">
    <property type="entry name" value="DOLICHYL-PHOSPHATE-MANNOSE--PROTEIN MANNOSYLTRANSFERASE"/>
    <property type="match status" value="1"/>
</dbReference>
<evidence type="ECO:0000259" key="4">
    <source>
        <dbReference type="Pfam" id="PF16192"/>
    </source>
</evidence>
<feature type="transmembrane region" description="Helical" evidence="1">
    <location>
        <begin position="283"/>
        <end position="299"/>
    </location>
</feature>
<dbReference type="OrthoDB" id="9776737at2"/>
<sequence>MGSERASDEVGGDGPDAAEPVRSGDVQADSAGSAALEANGSSGLSDVGPDASGPSDPAPAGDTERSLLTRLFSARVLALGTTSSDRFWSWMGPALVAALAALLRLINLGHPRTLVFDETYYVKGAFTLLMAGFEAEWPDDANPSFESGNQDIYLNYADYVVHPPVGKWMIALGMRIGGPENSWAWRLAPAIVGIIAVFLLARTARQLFGSTAFGVIAGGLFAIDGVAIVHSRTALLDVFVMFWVVVAFACLVADRNWSRRRLAARAAPLIDSGVGLGRFGPRLGFRWWRFAAAIALGLACGTKWSGLYFFAVFAVVSVLWDATARRAVGIRLWPLAALVRDALPAAAVMVPTVLLTYLASWSAWFANPNSYDRDWWEKNPHVYPSWLPDVLVSWGDALRSLWAYHEAMWKFHTTLTNPHTYMANPWGWLLQLRPTSFYWNKTTDGTGGCGAQECTQAITSVGNPLIWWLATVALVFALYMLLRYRDWRAGAVLAGLLAGWVPWLFITDRTIFTFYTIAFAPWMYLALTYALVVGWEQLAHDPVQRRRARWAIGALLGLIVVISGFFYPIWVGMEVPYSFWHMHMWLRSWI</sequence>
<accession>A0A1G6Q7I9</accession>
<feature type="transmembrane region" description="Helical" evidence="1">
    <location>
        <begin position="87"/>
        <end position="106"/>
    </location>
</feature>
<feature type="transmembrane region" description="Helical" evidence="1">
    <location>
        <begin position="343"/>
        <end position="366"/>
    </location>
</feature>
<evidence type="ECO:0000256" key="2">
    <source>
        <dbReference type="SAM" id="MobiDB-lite"/>
    </source>
</evidence>
<feature type="transmembrane region" description="Helical" evidence="1">
    <location>
        <begin position="512"/>
        <end position="538"/>
    </location>
</feature>
<feature type="compositionally biased region" description="Low complexity" evidence="2">
    <location>
        <begin position="48"/>
        <end position="61"/>
    </location>
</feature>
<feature type="transmembrane region" description="Helical" evidence="1">
    <location>
        <begin position="550"/>
        <end position="570"/>
    </location>
</feature>
<dbReference type="PANTHER" id="PTHR10050:SF46">
    <property type="entry name" value="PROTEIN O-MANNOSYL-TRANSFERASE 2"/>
    <property type="match status" value="1"/>
</dbReference>
<organism evidence="5 6">
    <name type="scientific">Sanguibacter gelidistatuariae</name>
    <dbReference type="NCBI Taxonomy" id="1814289"/>
    <lineage>
        <taxon>Bacteria</taxon>
        <taxon>Bacillati</taxon>
        <taxon>Actinomycetota</taxon>
        <taxon>Actinomycetes</taxon>
        <taxon>Micrococcales</taxon>
        <taxon>Sanguibacteraceae</taxon>
        <taxon>Sanguibacter</taxon>
    </lineage>
</organism>
<reference evidence="5 6" key="1">
    <citation type="submission" date="2016-09" db="EMBL/GenBank/DDBJ databases">
        <authorList>
            <person name="Capua I."/>
            <person name="De Benedictis P."/>
            <person name="Joannis T."/>
            <person name="Lombin L.H."/>
            <person name="Cattoli G."/>
        </authorList>
    </citation>
    <scope>NUCLEOTIDE SEQUENCE [LARGE SCALE GENOMIC DNA]</scope>
    <source>
        <strain evidence="5 6">ISLP-3</strain>
    </source>
</reference>
<proteinExistence type="inferred from homology"/>
<dbReference type="InterPro" id="IPR027005">
    <property type="entry name" value="PMT-like"/>
</dbReference>
<evidence type="ECO:0000313" key="5">
    <source>
        <dbReference type="EMBL" id="SDC87854.1"/>
    </source>
</evidence>
<dbReference type="AlphaFoldDB" id="A0A1G6Q7I9"/>
<feature type="transmembrane region" description="Helical" evidence="1">
    <location>
        <begin position="305"/>
        <end position="322"/>
    </location>
</feature>
<gene>
    <name evidence="5" type="ORF">SAMN05216410_2454</name>
</gene>
<dbReference type="InterPro" id="IPR038731">
    <property type="entry name" value="RgtA/B/C-like"/>
</dbReference>